<evidence type="ECO:0000256" key="1">
    <source>
        <dbReference type="SAM" id="SignalP"/>
    </source>
</evidence>
<name>A0AAV6MRN9_9ROSI</name>
<accession>A0AAV6MRN9</accession>
<keyword evidence="1" id="KW-0732">Signal</keyword>
<keyword evidence="3" id="KW-1185">Reference proteome</keyword>
<organism evidence="2 3">
    <name type="scientific">Cucurbita argyrosperma subsp. sororia</name>
    <dbReference type="NCBI Taxonomy" id="37648"/>
    <lineage>
        <taxon>Eukaryota</taxon>
        <taxon>Viridiplantae</taxon>
        <taxon>Streptophyta</taxon>
        <taxon>Embryophyta</taxon>
        <taxon>Tracheophyta</taxon>
        <taxon>Spermatophyta</taxon>
        <taxon>Magnoliopsida</taxon>
        <taxon>eudicotyledons</taxon>
        <taxon>Gunneridae</taxon>
        <taxon>Pentapetalae</taxon>
        <taxon>rosids</taxon>
        <taxon>fabids</taxon>
        <taxon>Cucurbitales</taxon>
        <taxon>Cucurbitaceae</taxon>
        <taxon>Cucurbiteae</taxon>
        <taxon>Cucurbita</taxon>
    </lineage>
</organism>
<evidence type="ECO:0000313" key="3">
    <source>
        <dbReference type="Proteomes" id="UP000685013"/>
    </source>
</evidence>
<feature type="non-terminal residue" evidence="2">
    <location>
        <position position="1"/>
    </location>
</feature>
<proteinExistence type="predicted"/>
<protein>
    <recommendedName>
        <fullName evidence="4">Secreted protein</fullName>
    </recommendedName>
</protein>
<evidence type="ECO:0008006" key="4">
    <source>
        <dbReference type="Google" id="ProtNLM"/>
    </source>
</evidence>
<dbReference type="AlphaFoldDB" id="A0AAV6MRN9"/>
<dbReference type="Proteomes" id="UP000685013">
    <property type="component" value="Chromosome 12"/>
</dbReference>
<gene>
    <name evidence="2" type="ORF">SDJN03_18489</name>
</gene>
<reference evidence="2 3" key="1">
    <citation type="journal article" date="2021" name="Hortic Res">
        <title>The domestication of Cucurbita argyrosperma as revealed by the genome of its wild relative.</title>
        <authorList>
            <person name="Barrera-Redondo J."/>
            <person name="Sanchez-de la Vega G."/>
            <person name="Aguirre-Liguori J.A."/>
            <person name="Castellanos-Morales G."/>
            <person name="Gutierrez-Guerrero Y.T."/>
            <person name="Aguirre-Dugua X."/>
            <person name="Aguirre-Planter E."/>
            <person name="Tenaillon M.I."/>
            <person name="Lira-Saade R."/>
            <person name="Eguiarte L.E."/>
        </authorList>
    </citation>
    <scope>NUCLEOTIDE SEQUENCE [LARGE SCALE GENOMIC DNA]</scope>
    <source>
        <strain evidence="2">JBR-2021</strain>
    </source>
</reference>
<evidence type="ECO:0000313" key="2">
    <source>
        <dbReference type="EMBL" id="KAG6585756.1"/>
    </source>
</evidence>
<sequence>MTRFRKAMAVWVTIIPQILLATGPPAVWIQDFITNFPSSLFWPSKYFSSILIIRGEKEGISRIEVARQRQIKFFLIDTCLGLNG</sequence>
<feature type="signal peptide" evidence="1">
    <location>
        <begin position="1"/>
        <end position="21"/>
    </location>
</feature>
<comment type="caution">
    <text evidence="2">The sequence shown here is derived from an EMBL/GenBank/DDBJ whole genome shotgun (WGS) entry which is preliminary data.</text>
</comment>
<dbReference type="EMBL" id="JAGKQH010000012">
    <property type="protein sequence ID" value="KAG6585756.1"/>
    <property type="molecule type" value="Genomic_DNA"/>
</dbReference>
<feature type="chain" id="PRO_5043652790" description="Secreted protein" evidence="1">
    <location>
        <begin position="22"/>
        <end position="84"/>
    </location>
</feature>